<dbReference type="STRING" id="909626.AQJ91_37550"/>
<dbReference type="PANTHER" id="PTHR32114">
    <property type="entry name" value="ABC TRANSPORTER ABCH.3"/>
    <property type="match status" value="1"/>
</dbReference>
<organism evidence="6 7">
    <name type="scientific">Streptomyces dysideae</name>
    <dbReference type="NCBI Taxonomy" id="909626"/>
    <lineage>
        <taxon>Bacteria</taxon>
        <taxon>Bacillati</taxon>
        <taxon>Actinomycetota</taxon>
        <taxon>Actinomycetes</taxon>
        <taxon>Kitasatosporales</taxon>
        <taxon>Streptomycetaceae</taxon>
        <taxon>Streptomyces</taxon>
    </lineage>
</organism>
<dbReference type="InterPro" id="IPR027417">
    <property type="entry name" value="P-loop_NTPase"/>
</dbReference>
<dbReference type="SUPFAM" id="SSF52540">
    <property type="entry name" value="P-loop containing nucleoside triphosphate hydrolases"/>
    <property type="match status" value="1"/>
</dbReference>
<dbReference type="Pfam" id="PF02463">
    <property type="entry name" value="SMC_N"/>
    <property type="match status" value="1"/>
</dbReference>
<feature type="coiled-coil region" evidence="4">
    <location>
        <begin position="368"/>
        <end position="395"/>
    </location>
</feature>
<evidence type="ECO:0000313" key="7">
    <source>
        <dbReference type="Proteomes" id="UP000053260"/>
    </source>
</evidence>
<dbReference type="PANTHER" id="PTHR32114:SF2">
    <property type="entry name" value="ABC TRANSPORTER ABCH.3"/>
    <property type="match status" value="1"/>
</dbReference>
<protein>
    <recommendedName>
        <fullName evidence="3">Nuclease SbcCD subunit C</fullName>
    </recommendedName>
</protein>
<comment type="similarity">
    <text evidence="1">Belongs to the SMC family. SbcC subfamily.</text>
</comment>
<evidence type="ECO:0000256" key="4">
    <source>
        <dbReference type="SAM" id="Coils"/>
    </source>
</evidence>
<evidence type="ECO:0000256" key="2">
    <source>
        <dbReference type="ARBA" id="ARBA00011322"/>
    </source>
</evidence>
<keyword evidence="4" id="KW-0175">Coiled coil</keyword>
<evidence type="ECO:0000313" key="6">
    <source>
        <dbReference type="EMBL" id="KUO16114.1"/>
    </source>
</evidence>
<evidence type="ECO:0000256" key="3">
    <source>
        <dbReference type="ARBA" id="ARBA00013368"/>
    </source>
</evidence>
<feature type="domain" description="RecF/RecN/SMC N-terminal" evidence="5">
    <location>
        <begin position="63"/>
        <end position="640"/>
    </location>
</feature>
<sequence>MSDTTSLRDLLLARLPGSGLSAEEQALLRDLLPATQSRSGARSGTVYMRSITASGWRGIGPAATVRLKPGPGLTLVAGRNGSGKSSFAEAAEMALTGDNFRWQGRTQVWKKGWRNLHEHSAPEVAVELGFDVGSDGEGAKEPVTVRRVWYGEGLEESRTVVEEAGQATGEVVHDVIDAEQLSLYRPFLPYTQLGAVINGPLTTLHDEISRILGLELLSDTDAAARARAKTLTDTENAAKALTATVIQELSEVDDPRAKEAITALSGRSPDLDAVRALLQGHGAADEAHLARLRRLADLERPDRPLIAKAVTRLRSAAAAADDARHGSAEDARQLIKLLDAALEHRRRHPDVSGCPVCGSTDLLDRSWAERTRAQVERLQTEAAEAEAAHRELVHSVREVHDLMRPAPAWLQADEPSLATLWRDLVACRTVRDPRELADRAERAEAVLGDACDQVREDARRRVTAQDGRWQPVAVRLSAWLGQAEAAQAAKPALKQVKAVRAWVRALTDELRDARFKPFADQSGQIWRLLCERSSVLLGAIGLTGVGPQRQVSLPVSVDDADAPAFGVMSQGELHSLALSLFIPRATHQDSPFGFLVIDDPVQSMDPEKVDGLAKVLDLYAQHRQVVVFTHDTRLEEAIQRLGLRATVMRVSRQTDSVVHVSSVSDPVSQALAEARAIALDPHLPPEVADRVLPSMCRLALEAAYQDTARRALREAGVGQHAIQERVTRPGPLTGLAALAMGIRGKEGREVLDAVARDHGPWARELIQGLNQASHQAPATPVGDRVALVDRTQRLAKEVLAR</sequence>
<dbReference type="RefSeq" id="WP_067031009.1">
    <property type="nucleotide sequence ID" value="NZ_KQ949108.1"/>
</dbReference>
<dbReference type="OrthoDB" id="5089113at2"/>
<evidence type="ECO:0000259" key="5">
    <source>
        <dbReference type="Pfam" id="PF02463"/>
    </source>
</evidence>
<keyword evidence="7" id="KW-1185">Reference proteome</keyword>
<gene>
    <name evidence="6" type="ORF">AQJ91_37550</name>
</gene>
<dbReference type="Proteomes" id="UP000053260">
    <property type="component" value="Unassembled WGS sequence"/>
</dbReference>
<comment type="subunit">
    <text evidence="2">Heterodimer of SbcC and SbcD.</text>
</comment>
<accession>A0A117RY68</accession>
<dbReference type="Gene3D" id="3.40.50.300">
    <property type="entry name" value="P-loop containing nucleotide triphosphate hydrolases"/>
    <property type="match status" value="2"/>
</dbReference>
<dbReference type="AlphaFoldDB" id="A0A117RY68"/>
<dbReference type="EMBL" id="LMXB01000095">
    <property type="protein sequence ID" value="KUO16114.1"/>
    <property type="molecule type" value="Genomic_DNA"/>
</dbReference>
<dbReference type="InterPro" id="IPR003395">
    <property type="entry name" value="RecF/RecN/SMC_N"/>
</dbReference>
<evidence type="ECO:0000256" key="1">
    <source>
        <dbReference type="ARBA" id="ARBA00006930"/>
    </source>
</evidence>
<name>A0A117RY68_9ACTN</name>
<comment type="caution">
    <text evidence="6">The sequence shown here is derived from an EMBL/GenBank/DDBJ whole genome shotgun (WGS) entry which is preliminary data.</text>
</comment>
<reference evidence="6 7" key="1">
    <citation type="submission" date="2015-10" db="EMBL/GenBank/DDBJ databases">
        <title>Draft genome sequence of Streptomyces sp. RV15, isolated from a marine sponge.</title>
        <authorList>
            <person name="Ruckert C."/>
            <person name="Abdelmohsen U.R."/>
            <person name="Winkler A."/>
            <person name="Hentschel U."/>
            <person name="Kalinowski J."/>
            <person name="Kampfer P."/>
            <person name="Glaeser S."/>
        </authorList>
    </citation>
    <scope>NUCLEOTIDE SEQUENCE [LARGE SCALE GENOMIC DNA]</scope>
    <source>
        <strain evidence="6 7">RV15</strain>
    </source>
</reference>
<proteinExistence type="inferred from homology"/>